<reference evidence="5" key="1">
    <citation type="submission" date="2016-11" db="EMBL/GenBank/DDBJ databases">
        <authorList>
            <person name="Varghese N."/>
            <person name="Submissions S."/>
        </authorList>
    </citation>
    <scope>NUCLEOTIDE SEQUENCE [LARGE SCALE GENOMIC DNA]</scope>
    <source>
        <strain evidence="5">DSM 26349</strain>
    </source>
</reference>
<keyword evidence="2" id="KW-0472">Membrane</keyword>
<feature type="domain" description="Polysaccharide biosynthesis protein CapD-like" evidence="3">
    <location>
        <begin position="314"/>
        <end position="598"/>
    </location>
</feature>
<sequence length="653" mass="73834">MQRVDVLPRFLVRKYGLFRGFLLDQRFLPRWAVLSIDLCICFFSYFITELILKDTALQANDLLTFSQRAIIIVSIHLFCFVIFRSYSGIIRHSTFTDVYRLALATASVFLISTIGGFAYRTFLGEKVVSSTSLLLYAFLSLTFLIAFRIVVKESYRFMRKTAANNSKKRILVFGVDDKSVGLAQSLMGDSSSPYRPVGFLSMSNKKLSFKIMDLPVVNCCDEIEQDLKRIKELLDIDGILLVGDNLSVSEKNRIVEKSFASQLEVYNTTLPEKWEKLSDIGVKITPIQIEDLLERNVIETDVKLISEDLCGKTVLVTGGAGSIGSELVRQIAELKPRRLIALDNAESPLHEIDLYLQKNFPGLNCQVYLADVTNRDRMEGIFSKYKFDVVYHAAAYKHVPMIEKHPREGVRANIIGTRILAELAVQYKSERFVMISTDKAVNPSNVMGASKRAAEMYVQALQHQPGVTTKFMTTRFGNVLGSNGSVIPFFKEQIKRGGPVTVTHKDITRYFMTIREACQLVLQAGTMGRGGEIFVFDMGKPVRILDMAERMIKLSGLQPYVDISIEIVGLREGEKLYEELLIDGETTLPTFHPKIMVGKVVDHDYNEICAILDELELMTNSVGRKKFIIQKLKCLIPEYVSQNSVFSELDEQH</sequence>
<dbReference type="PANTHER" id="PTHR43318">
    <property type="entry name" value="UDP-N-ACETYLGLUCOSAMINE 4,6-DEHYDRATASE"/>
    <property type="match status" value="1"/>
</dbReference>
<dbReference type="PANTHER" id="PTHR43318:SF1">
    <property type="entry name" value="POLYSACCHARIDE BIOSYNTHESIS PROTEIN EPSC-RELATED"/>
    <property type="match status" value="1"/>
</dbReference>
<feature type="transmembrane region" description="Helical" evidence="2">
    <location>
        <begin position="67"/>
        <end position="86"/>
    </location>
</feature>
<gene>
    <name evidence="4" type="ORF">SAMN04487908_11961</name>
</gene>
<proteinExistence type="inferred from homology"/>
<dbReference type="Proteomes" id="UP000184172">
    <property type="component" value="Unassembled WGS sequence"/>
</dbReference>
<feature type="transmembrane region" description="Helical" evidence="2">
    <location>
        <begin position="27"/>
        <end position="47"/>
    </location>
</feature>
<keyword evidence="2" id="KW-0812">Transmembrane</keyword>
<keyword evidence="5" id="KW-1185">Reference proteome</keyword>
<feature type="transmembrane region" description="Helical" evidence="2">
    <location>
        <begin position="98"/>
        <end position="119"/>
    </location>
</feature>
<dbReference type="EMBL" id="FQYV01000019">
    <property type="protein sequence ID" value="SHJ55268.1"/>
    <property type="molecule type" value="Genomic_DNA"/>
</dbReference>
<accession>A0A1M6K8G0</accession>
<evidence type="ECO:0000313" key="5">
    <source>
        <dbReference type="Proteomes" id="UP000184172"/>
    </source>
</evidence>
<protein>
    <submittedName>
        <fullName evidence="4">NDP-sugar epimerase, includes UDP-GlcNAc-inverting 4,6-dehydratase FlaA1 and capsular polysaccharide biosynthesis protein EpsC</fullName>
    </submittedName>
</protein>
<organism evidence="4 5">
    <name type="scientific">Aequorivita viscosa</name>
    <dbReference type="NCBI Taxonomy" id="797419"/>
    <lineage>
        <taxon>Bacteria</taxon>
        <taxon>Pseudomonadati</taxon>
        <taxon>Bacteroidota</taxon>
        <taxon>Flavobacteriia</taxon>
        <taxon>Flavobacteriales</taxon>
        <taxon>Flavobacteriaceae</taxon>
        <taxon>Aequorivita</taxon>
    </lineage>
</organism>
<dbReference type="InterPro" id="IPR003869">
    <property type="entry name" value="Polysac_CapD-like"/>
</dbReference>
<dbReference type="InterPro" id="IPR036291">
    <property type="entry name" value="NAD(P)-bd_dom_sf"/>
</dbReference>
<name>A0A1M6K8G0_9FLAO</name>
<keyword evidence="2" id="KW-1133">Transmembrane helix</keyword>
<dbReference type="InterPro" id="IPR051203">
    <property type="entry name" value="Polysaccharide_Synthase-Rel"/>
</dbReference>
<evidence type="ECO:0000259" key="3">
    <source>
        <dbReference type="Pfam" id="PF02719"/>
    </source>
</evidence>
<dbReference type="AlphaFoldDB" id="A0A1M6K8G0"/>
<evidence type="ECO:0000256" key="1">
    <source>
        <dbReference type="ARBA" id="ARBA00007430"/>
    </source>
</evidence>
<dbReference type="CDD" id="cd05237">
    <property type="entry name" value="UDP_invert_4-6DH_SDR_e"/>
    <property type="match status" value="1"/>
</dbReference>
<dbReference type="Pfam" id="PF13727">
    <property type="entry name" value="CoA_binding_3"/>
    <property type="match status" value="1"/>
</dbReference>
<dbReference type="Pfam" id="PF02719">
    <property type="entry name" value="Polysacc_synt_2"/>
    <property type="match status" value="1"/>
</dbReference>
<feature type="transmembrane region" description="Helical" evidence="2">
    <location>
        <begin position="131"/>
        <end position="151"/>
    </location>
</feature>
<dbReference type="SUPFAM" id="SSF51735">
    <property type="entry name" value="NAD(P)-binding Rossmann-fold domains"/>
    <property type="match status" value="1"/>
</dbReference>
<evidence type="ECO:0000313" key="4">
    <source>
        <dbReference type="EMBL" id="SHJ55268.1"/>
    </source>
</evidence>
<dbReference type="Gene3D" id="3.40.50.720">
    <property type="entry name" value="NAD(P)-binding Rossmann-like Domain"/>
    <property type="match status" value="2"/>
</dbReference>
<comment type="similarity">
    <text evidence="1">Belongs to the polysaccharide synthase family.</text>
</comment>
<dbReference type="STRING" id="797419.SAMN05216556_107138"/>
<dbReference type="OrthoDB" id="9803111at2"/>
<evidence type="ECO:0000256" key="2">
    <source>
        <dbReference type="SAM" id="Phobius"/>
    </source>
</evidence>